<accession>A0ABX5YW18</accession>
<gene>
    <name evidence="1" type="ORF">GmarT_58390</name>
</gene>
<dbReference type="GeneID" id="98650253"/>
<keyword evidence="2" id="KW-1185">Reference proteome</keyword>
<sequence>MIFTYNGYSHDEYSVTVDINIRGLENPTGYVYGNTVTLTVTGILQADSLSELLTKQVALQNAYKVQNGNVSWMSGSTTVYAITSDDTLYGVRVVTPPTFAQGAAPGELVNRRRYTITLEAAYTYAAATGSEESPYVLDYESNLSFTGTGGPTFGHLPTITGKFQKQQLTETSVVTCQQSGRRIGLNFTPSPDPPFEHLADFEKLDRRVIRYGAPRRINNTAVEYPVFWDYTFERNQAFPIL</sequence>
<name>A0ABX5YW18_9PLAN</name>
<dbReference type="RefSeq" id="WP_002645346.1">
    <property type="nucleotide sequence ID" value="NZ_CP042910.1"/>
</dbReference>
<organism evidence="1 2">
    <name type="scientific">Gimesia maris</name>
    <dbReference type="NCBI Taxonomy" id="122"/>
    <lineage>
        <taxon>Bacteria</taxon>
        <taxon>Pseudomonadati</taxon>
        <taxon>Planctomycetota</taxon>
        <taxon>Planctomycetia</taxon>
        <taxon>Planctomycetales</taxon>
        <taxon>Planctomycetaceae</taxon>
        <taxon>Gimesia</taxon>
    </lineage>
</organism>
<reference evidence="1 2" key="1">
    <citation type="submission" date="2019-08" db="EMBL/GenBank/DDBJ databases">
        <title>Deep-cultivation of Planctomycetes and their phenomic and genomic characterization uncovers novel biology.</title>
        <authorList>
            <person name="Wiegand S."/>
            <person name="Jogler M."/>
            <person name="Boedeker C."/>
            <person name="Pinto D."/>
            <person name="Vollmers J."/>
            <person name="Rivas-Marin E."/>
            <person name="Kohn T."/>
            <person name="Peeters S.H."/>
            <person name="Heuer A."/>
            <person name="Rast P."/>
            <person name="Oberbeckmann S."/>
            <person name="Bunk B."/>
            <person name="Jeske O."/>
            <person name="Meyerdierks A."/>
            <person name="Storesund J.E."/>
            <person name="Kallscheuer N."/>
            <person name="Luecker S."/>
            <person name="Lage O.M."/>
            <person name="Pohl T."/>
            <person name="Merkel B.J."/>
            <person name="Hornburger P."/>
            <person name="Mueller R.-W."/>
            <person name="Bruemmer F."/>
            <person name="Labrenz M."/>
            <person name="Spormann A.M."/>
            <person name="Op den Camp H."/>
            <person name="Overmann J."/>
            <person name="Amann R."/>
            <person name="Jetten M.S.M."/>
            <person name="Mascher T."/>
            <person name="Medema M.H."/>
            <person name="Devos D.P."/>
            <person name="Kaster A.-K."/>
            <person name="Ovreas L."/>
            <person name="Rohde M."/>
            <person name="Galperin M.Y."/>
            <person name="Jogler C."/>
        </authorList>
    </citation>
    <scope>NUCLEOTIDE SEQUENCE [LARGE SCALE GENOMIC DNA]</scope>
    <source>
        <strain evidence="1 2">DSM 8797</strain>
    </source>
</reference>
<dbReference type="Proteomes" id="UP000322887">
    <property type="component" value="Chromosome"/>
</dbReference>
<evidence type="ECO:0000313" key="2">
    <source>
        <dbReference type="Proteomes" id="UP000322887"/>
    </source>
</evidence>
<dbReference type="EMBL" id="CP042910">
    <property type="protein sequence ID" value="QEG19930.1"/>
    <property type="molecule type" value="Genomic_DNA"/>
</dbReference>
<evidence type="ECO:0000313" key="1">
    <source>
        <dbReference type="EMBL" id="QEG19930.1"/>
    </source>
</evidence>
<proteinExistence type="predicted"/>
<protein>
    <submittedName>
        <fullName evidence="1">Uncharacterized protein</fullName>
    </submittedName>
</protein>